<dbReference type="InterPro" id="IPR003593">
    <property type="entry name" value="AAA+_ATPase"/>
</dbReference>
<keyword evidence="2" id="KW-0677">Repeat</keyword>
<dbReference type="InterPro" id="IPR027417">
    <property type="entry name" value="P-loop_NTPase"/>
</dbReference>
<dbReference type="InterPro" id="IPR050107">
    <property type="entry name" value="ABC_carbohydrate_import_ATPase"/>
</dbReference>
<dbReference type="GO" id="GO:0005524">
    <property type="term" value="F:ATP binding"/>
    <property type="evidence" value="ECO:0007669"/>
    <property type="project" value="UniProtKB-KW"/>
</dbReference>
<evidence type="ECO:0000256" key="2">
    <source>
        <dbReference type="ARBA" id="ARBA00022737"/>
    </source>
</evidence>
<dbReference type="PANTHER" id="PTHR43790:SF9">
    <property type="entry name" value="GALACTOFURANOSE TRANSPORTER ATP-BINDING PROTEIN YTFR"/>
    <property type="match status" value="1"/>
</dbReference>
<evidence type="ECO:0000256" key="1">
    <source>
        <dbReference type="ARBA" id="ARBA00022448"/>
    </source>
</evidence>
<dbReference type="AlphaFoldDB" id="A0A3B0U5C8"/>
<keyword evidence="4 6" id="KW-0067">ATP-binding</keyword>
<organism evidence="6">
    <name type="scientific">hydrothermal vent metagenome</name>
    <dbReference type="NCBI Taxonomy" id="652676"/>
    <lineage>
        <taxon>unclassified sequences</taxon>
        <taxon>metagenomes</taxon>
        <taxon>ecological metagenomes</taxon>
    </lineage>
</organism>
<dbReference type="InterPro" id="IPR003439">
    <property type="entry name" value="ABC_transporter-like_ATP-bd"/>
</dbReference>
<feature type="domain" description="ABC transporter" evidence="5">
    <location>
        <begin position="21"/>
        <end position="258"/>
    </location>
</feature>
<name>A0A3B0U5C8_9ZZZZ</name>
<keyword evidence="3" id="KW-0547">Nucleotide-binding</keyword>
<accession>A0A3B0U5C8</accession>
<protein>
    <submittedName>
        <fullName evidence="6">D-xylose transport ATP-binding protein XylG</fullName>
    </submittedName>
</protein>
<evidence type="ECO:0000313" key="6">
    <source>
        <dbReference type="EMBL" id="VAW16004.1"/>
    </source>
</evidence>
<dbReference type="CDD" id="cd03216">
    <property type="entry name" value="ABC_Carb_Monos_I"/>
    <property type="match status" value="1"/>
</dbReference>
<dbReference type="PANTHER" id="PTHR43790">
    <property type="entry name" value="CARBOHYDRATE TRANSPORT ATP-BINDING PROTEIN MG119-RELATED"/>
    <property type="match status" value="1"/>
</dbReference>
<evidence type="ECO:0000256" key="4">
    <source>
        <dbReference type="ARBA" id="ARBA00022840"/>
    </source>
</evidence>
<dbReference type="Pfam" id="PF00005">
    <property type="entry name" value="ABC_tran"/>
    <property type="match status" value="1"/>
</dbReference>
<dbReference type="PROSITE" id="PS50893">
    <property type="entry name" value="ABC_TRANSPORTER_2"/>
    <property type="match status" value="1"/>
</dbReference>
<gene>
    <name evidence="6" type="ORF">MNBD_ALPHA09-1996</name>
</gene>
<evidence type="ECO:0000259" key="5">
    <source>
        <dbReference type="PROSITE" id="PS50893"/>
    </source>
</evidence>
<dbReference type="EMBL" id="UOEM01000092">
    <property type="protein sequence ID" value="VAW16004.1"/>
    <property type="molecule type" value="Genomic_DNA"/>
</dbReference>
<reference evidence="6" key="1">
    <citation type="submission" date="2018-06" db="EMBL/GenBank/DDBJ databases">
        <authorList>
            <person name="Zhirakovskaya E."/>
        </authorList>
    </citation>
    <scope>NUCLEOTIDE SEQUENCE</scope>
</reference>
<sequence>MNEKSNGGAQGGRAGDKPPLVEMRDMSIAFGGIKAVDHASVDLFPGEVVGLLGHNGAGKSTLIKILSGAYTRDHGQIFIKGEEAHIATPRDAKDYGIETIYQTLALADNVDAAANLFLGRELLTRWGTLDDAAMEAQAREVMGRLNPAFQRFKDPVKALSGGQRQSVAIARAIHFNARILIMDEPTAALGPQETEQVGELILQLKKDGIGIFLISHDIHDVFELADRVSVMKNGAIVGHAATSDVTKDEVLGMIIGGRCPPGAIPGPGALAA</sequence>
<dbReference type="SMART" id="SM00382">
    <property type="entry name" value="AAA"/>
    <property type="match status" value="1"/>
</dbReference>
<dbReference type="SUPFAM" id="SSF52540">
    <property type="entry name" value="P-loop containing nucleoside triphosphate hydrolases"/>
    <property type="match status" value="1"/>
</dbReference>
<proteinExistence type="predicted"/>
<dbReference type="Gene3D" id="3.40.50.300">
    <property type="entry name" value="P-loop containing nucleotide triphosphate hydrolases"/>
    <property type="match status" value="1"/>
</dbReference>
<dbReference type="GO" id="GO:0016887">
    <property type="term" value="F:ATP hydrolysis activity"/>
    <property type="evidence" value="ECO:0007669"/>
    <property type="project" value="InterPro"/>
</dbReference>
<keyword evidence="1" id="KW-0813">Transport</keyword>
<evidence type="ECO:0000256" key="3">
    <source>
        <dbReference type="ARBA" id="ARBA00022741"/>
    </source>
</evidence>